<dbReference type="SUPFAM" id="SSF160631">
    <property type="entry name" value="SMI1/KNR4-like"/>
    <property type="match status" value="1"/>
</dbReference>
<dbReference type="Pfam" id="PF09346">
    <property type="entry name" value="SMI1_KNR4"/>
    <property type="match status" value="1"/>
</dbReference>
<evidence type="ECO:0000259" key="1">
    <source>
        <dbReference type="Pfam" id="PF09346"/>
    </source>
</evidence>
<dbReference type="InterPro" id="IPR018958">
    <property type="entry name" value="Knr4/Smi1-like_dom"/>
</dbReference>
<sequence>MSRFRDKIRSVGGVDFISQIAAEELKAQRVQTLQVVQDTMGVLPQADVIDFITDFGNSYFKKNVFGKTANTSSFLNTEDIDIGTVYGWPDTHTGIREIINTYNIEEQLNTRFFPLFEGYPGDVIYYSLNQDTFGKIFYWHHEGELDAPDTLISNSFSDFIDTLFIGEEDEETDEEPLSDDELTRINANRNKAGFPPIDKYRNIIA</sequence>
<keyword evidence="3" id="KW-1185">Reference proteome</keyword>
<gene>
    <name evidence="2" type="ORF">D0C36_12665</name>
</gene>
<name>A0A372NTH0_9SPHI</name>
<dbReference type="Gene3D" id="3.40.1580.10">
    <property type="entry name" value="SMI1/KNR4-like"/>
    <property type="match status" value="1"/>
</dbReference>
<dbReference type="InterPro" id="IPR037883">
    <property type="entry name" value="Knr4/Smi1-like_sf"/>
</dbReference>
<evidence type="ECO:0000313" key="2">
    <source>
        <dbReference type="EMBL" id="RFZ92284.1"/>
    </source>
</evidence>
<reference evidence="2 3" key="1">
    <citation type="submission" date="2018-08" db="EMBL/GenBank/DDBJ databases">
        <title>Mucilaginibacter sp. MYSH2.</title>
        <authorList>
            <person name="Seo T."/>
        </authorList>
    </citation>
    <scope>NUCLEOTIDE SEQUENCE [LARGE SCALE GENOMIC DNA]</scope>
    <source>
        <strain evidence="2 3">MYSH2</strain>
    </source>
</reference>
<dbReference type="RefSeq" id="WP_117391995.1">
    <property type="nucleotide sequence ID" value="NZ_QWDC01000002.1"/>
</dbReference>
<organism evidence="2 3">
    <name type="scientific">Mucilaginibacter conchicola</name>
    <dbReference type="NCBI Taxonomy" id="2303333"/>
    <lineage>
        <taxon>Bacteria</taxon>
        <taxon>Pseudomonadati</taxon>
        <taxon>Bacteroidota</taxon>
        <taxon>Sphingobacteriia</taxon>
        <taxon>Sphingobacteriales</taxon>
        <taxon>Sphingobacteriaceae</taxon>
        <taxon>Mucilaginibacter</taxon>
    </lineage>
</organism>
<dbReference type="AlphaFoldDB" id="A0A372NTH0"/>
<dbReference type="OrthoDB" id="1077337at2"/>
<evidence type="ECO:0000313" key="3">
    <source>
        <dbReference type="Proteomes" id="UP000264217"/>
    </source>
</evidence>
<dbReference type="Proteomes" id="UP000264217">
    <property type="component" value="Unassembled WGS sequence"/>
</dbReference>
<proteinExistence type="predicted"/>
<accession>A0A372NTH0</accession>
<dbReference type="EMBL" id="QWDC01000002">
    <property type="protein sequence ID" value="RFZ92284.1"/>
    <property type="molecule type" value="Genomic_DNA"/>
</dbReference>
<protein>
    <recommendedName>
        <fullName evidence="1">Knr4/Smi1-like domain-containing protein</fullName>
    </recommendedName>
</protein>
<feature type="domain" description="Knr4/Smi1-like" evidence="1">
    <location>
        <begin position="33"/>
        <end position="161"/>
    </location>
</feature>
<comment type="caution">
    <text evidence="2">The sequence shown here is derived from an EMBL/GenBank/DDBJ whole genome shotgun (WGS) entry which is preliminary data.</text>
</comment>